<evidence type="ECO:0000313" key="1">
    <source>
        <dbReference type="EMBL" id="CRH07630.1"/>
    </source>
</evidence>
<name>A0A1S7LL87_MAGMO</name>
<dbReference type="AlphaFoldDB" id="A0A1S7LL87"/>
<reference evidence="1" key="1">
    <citation type="submission" date="2015-04" db="EMBL/GenBank/DDBJ databases">
        <authorList>
            <person name="Syromyatnikov M.Y."/>
            <person name="Popov V.N."/>
        </authorList>
    </citation>
    <scope>NUCLEOTIDE SEQUENCE</scope>
    <source>
        <strain evidence="1">MO-1</strain>
    </source>
</reference>
<gene>
    <name evidence="1" type="ORF">MAGMO_3494</name>
</gene>
<protein>
    <submittedName>
        <fullName evidence="1">Uncharacterized protein</fullName>
    </submittedName>
</protein>
<accession>A0A1S7LL87</accession>
<dbReference type="EMBL" id="LO017727">
    <property type="protein sequence ID" value="CRH07630.1"/>
    <property type="molecule type" value="Genomic_DNA"/>
</dbReference>
<organism evidence="1">
    <name type="scientific">Magnetococcus massalia (strain MO-1)</name>
    <dbReference type="NCBI Taxonomy" id="451514"/>
    <lineage>
        <taxon>Bacteria</taxon>
        <taxon>Pseudomonadati</taxon>
        <taxon>Pseudomonadota</taxon>
        <taxon>Magnetococcia</taxon>
        <taxon>Magnetococcales</taxon>
        <taxon>Magnetococcaceae</taxon>
        <taxon>Magnetococcus</taxon>
    </lineage>
</organism>
<proteinExistence type="predicted"/>
<sequence length="355" mass="41630">MLEADSYWQGRQHILELLIKYTLIDSYDKFRKARTPYPFVSRQSLRPGSVIASKEYKLHNSALVVMMADSMPAKLRKHFRCREGNRVLKKNIAAVAPDLPGLDSYDSAAREIHHPQFDDLMKMLLPLDFALLVQHENEDNKFKLTNFHVKIERLMDMALRTMGQHLNYLERGLYEQGETFIDQFERKFFEYFNYYHNAAGRRSASSLAAQVLAMESQEATIFSSSQQDRRLTLLSSFNDSNDISIEQYVLLSLDSDEYKRLRDWSKEHDIDFRNHYLIHPQSTHPTVVMKVKYKHTEAAMPIDSNEVRELNIRERWIRLVEEAIVPLHPDATSCIGYPVAYKKDPYETEEPLTFR</sequence>